<proteinExistence type="predicted"/>
<dbReference type="Proteomes" id="UP000092503">
    <property type="component" value="Unassembled WGS sequence"/>
</dbReference>
<evidence type="ECO:0000313" key="2">
    <source>
        <dbReference type="Proteomes" id="UP000092503"/>
    </source>
</evidence>
<protein>
    <submittedName>
        <fullName evidence="1">Uncharacterized protein</fullName>
    </submittedName>
</protein>
<dbReference type="EMBL" id="FLTX01000036">
    <property type="protein sequence ID" value="SBV51556.1"/>
    <property type="molecule type" value="Genomic_DNA"/>
</dbReference>
<reference evidence="1 2" key="1">
    <citation type="submission" date="2016-06" db="EMBL/GenBank/DDBJ databases">
        <authorList>
            <person name="Kjaerup R.B."/>
            <person name="Dalgaard T.S."/>
            <person name="Juul-Madsen H.R."/>
        </authorList>
    </citation>
    <scope>NUCLEOTIDE SEQUENCE [LARGE SCALE GENOMIC DNA]</scope>
    <source>
        <strain evidence="1">LMG947</strain>
    </source>
</reference>
<dbReference type="AlphaFoldDB" id="A0A1C3NMC8"/>
<evidence type="ECO:0000313" key="1">
    <source>
        <dbReference type="EMBL" id="SBV51556.1"/>
    </source>
</evidence>
<dbReference type="STRING" id="56449.XBLMG947_2345"/>
<sequence length="29" mass="3040">MTAIRFGGALQARITAVITADATQNGYQT</sequence>
<organism evidence="1 2">
    <name type="scientific">Xanthomonas bromi</name>
    <dbReference type="NCBI Taxonomy" id="56449"/>
    <lineage>
        <taxon>Bacteria</taxon>
        <taxon>Pseudomonadati</taxon>
        <taxon>Pseudomonadota</taxon>
        <taxon>Gammaproteobacteria</taxon>
        <taxon>Lysobacterales</taxon>
        <taxon>Lysobacteraceae</taxon>
        <taxon>Xanthomonas</taxon>
    </lineage>
</organism>
<accession>A0A1C3NMC8</accession>
<name>A0A1C3NMC8_9XANT</name>
<gene>
    <name evidence="1" type="ORF">XBLMG947_2345</name>
</gene>